<proteinExistence type="predicted"/>
<dbReference type="PANTHER" id="PTHR40588">
    <property type="entry name" value="MRNA INTERFERASE TOXIN YAFQ"/>
    <property type="match status" value="1"/>
</dbReference>
<evidence type="ECO:0000313" key="3">
    <source>
        <dbReference type="Proteomes" id="UP001565200"/>
    </source>
</evidence>
<dbReference type="EMBL" id="JBCLPP010000022">
    <property type="protein sequence ID" value="MEY8245694.1"/>
    <property type="molecule type" value="Genomic_DNA"/>
</dbReference>
<dbReference type="PANTHER" id="PTHR40588:SF1">
    <property type="entry name" value="MRNA INTERFERASE TOXIN YAFQ"/>
    <property type="match status" value="1"/>
</dbReference>
<reference evidence="2 3" key="1">
    <citation type="submission" date="2024-03" db="EMBL/GenBank/DDBJ databases">
        <title>Mouse gut bacterial collection (mGBC) of GemPharmatech.</title>
        <authorList>
            <person name="He Y."/>
            <person name="Dong L."/>
            <person name="Wu D."/>
            <person name="Gao X."/>
            <person name="Lin Z."/>
        </authorList>
    </citation>
    <scope>NUCLEOTIDE SEQUENCE [LARGE SCALE GENOMIC DNA]</scope>
    <source>
        <strain evidence="2 3">54-13</strain>
    </source>
</reference>
<dbReference type="SUPFAM" id="SSF143011">
    <property type="entry name" value="RelE-like"/>
    <property type="match status" value="1"/>
</dbReference>
<dbReference type="InterPro" id="IPR007712">
    <property type="entry name" value="RelE/ParE_toxin"/>
</dbReference>
<keyword evidence="1" id="KW-1277">Toxin-antitoxin system</keyword>
<dbReference type="NCBIfam" id="TIGR02385">
    <property type="entry name" value="RelE_StbE"/>
    <property type="match status" value="1"/>
</dbReference>
<dbReference type="Gene3D" id="3.30.2310.20">
    <property type="entry name" value="RelE-like"/>
    <property type="match status" value="1"/>
</dbReference>
<dbReference type="InterPro" id="IPR035093">
    <property type="entry name" value="RelE/ParE_toxin_dom_sf"/>
</dbReference>
<keyword evidence="3" id="KW-1185">Reference proteome</keyword>
<sequence length="91" mass="10992">MKKLRPTTRYKKDYKRFRNNRRKLEKLFKILKLLQNEEPIPAENYPHMLAGNYAGYMECHIESDFLLIWFDPDTDSIDLVRLGSHSELFEN</sequence>
<organism evidence="2 3">
    <name type="scientific">Heminiphilus faecis</name>
    <dbReference type="NCBI Taxonomy" id="2601703"/>
    <lineage>
        <taxon>Bacteria</taxon>
        <taxon>Pseudomonadati</taxon>
        <taxon>Bacteroidota</taxon>
        <taxon>Bacteroidia</taxon>
        <taxon>Bacteroidales</taxon>
        <taxon>Muribaculaceae</taxon>
        <taxon>Heminiphilus</taxon>
    </lineage>
</organism>
<evidence type="ECO:0000256" key="1">
    <source>
        <dbReference type="ARBA" id="ARBA00022649"/>
    </source>
</evidence>
<evidence type="ECO:0000313" key="2">
    <source>
        <dbReference type="EMBL" id="MEY8245694.1"/>
    </source>
</evidence>
<dbReference type="RefSeq" id="WP_121698037.1">
    <property type="nucleotide sequence ID" value="NZ_JBCLPP010000022.1"/>
</dbReference>
<name>A0ABV4D040_9BACT</name>
<dbReference type="InterPro" id="IPR004386">
    <property type="entry name" value="Toxin_YafQ-like"/>
</dbReference>
<accession>A0ABV4D040</accession>
<protein>
    <submittedName>
        <fullName evidence="2">Type II toxin-antitoxin system YafQ family toxin</fullName>
    </submittedName>
</protein>
<comment type="caution">
    <text evidence="2">The sequence shown here is derived from an EMBL/GenBank/DDBJ whole genome shotgun (WGS) entry which is preliminary data.</text>
</comment>
<dbReference type="Pfam" id="PF15738">
    <property type="entry name" value="YafQ_toxin"/>
    <property type="match status" value="1"/>
</dbReference>
<gene>
    <name evidence="2" type="ORF">AAK873_08735</name>
</gene>
<dbReference type="PIRSF" id="PIRSF006156">
    <property type="entry name" value="YafQ"/>
    <property type="match status" value="1"/>
</dbReference>
<dbReference type="Proteomes" id="UP001565200">
    <property type="component" value="Unassembled WGS sequence"/>
</dbReference>